<reference evidence="1" key="2">
    <citation type="submission" date="2025-03" db="EMBL/GenBank/DDBJ databases">
        <authorList>
            <consortium name="ELIXIR-Norway"/>
            <consortium name="Elixir Norway"/>
        </authorList>
    </citation>
    <scope>NUCLEOTIDE SEQUENCE</scope>
</reference>
<proteinExistence type="predicted"/>
<evidence type="ECO:0000313" key="2">
    <source>
        <dbReference type="Proteomes" id="UP001162501"/>
    </source>
</evidence>
<dbReference type="Proteomes" id="UP001162501">
    <property type="component" value="Chromosome 5"/>
</dbReference>
<protein>
    <submittedName>
        <fullName evidence="1">Uncharacterized protein</fullName>
    </submittedName>
</protein>
<evidence type="ECO:0000313" key="1">
    <source>
        <dbReference type="EMBL" id="CAN0523746.1"/>
    </source>
</evidence>
<gene>
    <name evidence="1" type="ORF">MRATA1EN22A_LOCUS23872</name>
</gene>
<organism evidence="1 2">
    <name type="scientific">Rangifer tarandus platyrhynchus</name>
    <name type="common">Svalbard reindeer</name>
    <dbReference type="NCBI Taxonomy" id="3082113"/>
    <lineage>
        <taxon>Eukaryota</taxon>
        <taxon>Metazoa</taxon>
        <taxon>Chordata</taxon>
        <taxon>Craniata</taxon>
        <taxon>Vertebrata</taxon>
        <taxon>Euteleostomi</taxon>
        <taxon>Mammalia</taxon>
        <taxon>Eutheria</taxon>
        <taxon>Laurasiatheria</taxon>
        <taxon>Artiodactyla</taxon>
        <taxon>Ruminantia</taxon>
        <taxon>Pecora</taxon>
        <taxon>Cervidae</taxon>
        <taxon>Odocoileinae</taxon>
        <taxon>Rangifer</taxon>
    </lineage>
</organism>
<accession>A0AC59ZZC1</accession>
<sequence>MPKTIHLLSEDCFLFIPGPSQQISLFWSQYQQNVKGSASGDSIGMKTMIHTIKEINERKDILPNITLGYQIFDTCYTVSKSMEAALVFLTGQEENKHSFTNSTGAMLAGIVGAGGSSLSDAASRVLGLLCLYTSSLPSDKYQFPSYLCTVASDKIQLEATVQLIQHFGWVWIGAIAADDDCGKYGINIFKEKMECQPLCCIFRNHSQSLF</sequence>
<name>A0AC59ZZC1_RANTA</name>
<reference evidence="1" key="1">
    <citation type="submission" date="2023-05" db="EMBL/GenBank/DDBJ databases">
        <authorList>
            <consortium name="ELIXIR-Norway"/>
        </authorList>
    </citation>
    <scope>NUCLEOTIDE SEQUENCE</scope>
</reference>
<dbReference type="EMBL" id="OX596089">
    <property type="protein sequence ID" value="CAN0523746.1"/>
    <property type="molecule type" value="Genomic_DNA"/>
</dbReference>